<dbReference type="AlphaFoldDB" id="A0A7G1NV98"/>
<name>A0A7G1NV98_9ACTN</name>
<dbReference type="InterPro" id="IPR002347">
    <property type="entry name" value="SDR_fam"/>
</dbReference>
<comment type="similarity">
    <text evidence="1">Belongs to the short-chain dehydrogenases/reductases (SDR) family.</text>
</comment>
<reference evidence="2 3" key="1">
    <citation type="journal article" date="2014" name="Int. J. Syst. Evol. Microbiol.">
        <title>Complete genome sequence of Corynebacterium casei LMG S-19264T (=DSM 44701T), isolated from a smear-ripened cheese.</title>
        <authorList>
            <consortium name="US DOE Joint Genome Institute (JGI-PGF)"/>
            <person name="Walter F."/>
            <person name="Albersmeier A."/>
            <person name="Kalinowski J."/>
            <person name="Ruckert C."/>
        </authorList>
    </citation>
    <scope>NUCLEOTIDE SEQUENCE [LARGE SCALE GENOMIC DNA]</scope>
    <source>
        <strain evidence="2 3">JCM 4677</strain>
    </source>
</reference>
<dbReference type="PANTHER" id="PTHR42879:SF6">
    <property type="entry name" value="NADPH-DEPENDENT REDUCTASE BACG"/>
    <property type="match status" value="1"/>
</dbReference>
<evidence type="ECO:0000313" key="3">
    <source>
        <dbReference type="Proteomes" id="UP000516444"/>
    </source>
</evidence>
<dbReference type="KEGG" id="sgm:GCM10017557_16680"/>
<evidence type="ECO:0000256" key="1">
    <source>
        <dbReference type="ARBA" id="ARBA00006484"/>
    </source>
</evidence>
<dbReference type="InterPro" id="IPR036291">
    <property type="entry name" value="NAD(P)-bd_dom_sf"/>
</dbReference>
<dbReference type="RefSeq" id="WP_190849823.1">
    <property type="nucleotide sequence ID" value="NZ_AP023440.1"/>
</dbReference>
<dbReference type="PANTHER" id="PTHR42879">
    <property type="entry name" value="3-OXOACYL-(ACYL-CARRIER-PROTEIN) REDUCTASE"/>
    <property type="match status" value="1"/>
</dbReference>
<dbReference type="Proteomes" id="UP000516444">
    <property type="component" value="Chromosome"/>
</dbReference>
<dbReference type="Gene3D" id="3.40.50.720">
    <property type="entry name" value="NAD(P)-binding Rossmann-like Domain"/>
    <property type="match status" value="1"/>
</dbReference>
<keyword evidence="3" id="KW-1185">Reference proteome</keyword>
<protein>
    <submittedName>
        <fullName evidence="2">Short-chain dehydrogenase</fullName>
    </submittedName>
</protein>
<dbReference type="InterPro" id="IPR050259">
    <property type="entry name" value="SDR"/>
</dbReference>
<evidence type="ECO:0000313" key="2">
    <source>
        <dbReference type="EMBL" id="BCL26809.1"/>
    </source>
</evidence>
<gene>
    <name evidence="2" type="ORF">GCM10017557_16680</name>
</gene>
<dbReference type="SUPFAM" id="SSF51735">
    <property type="entry name" value="NAD(P)-binding Rossmann-fold domains"/>
    <property type="match status" value="1"/>
</dbReference>
<dbReference type="PRINTS" id="PR00081">
    <property type="entry name" value="GDHRDH"/>
</dbReference>
<proteinExistence type="inferred from homology"/>
<accession>A0A7G1NV98</accession>
<dbReference type="EMBL" id="AP023440">
    <property type="protein sequence ID" value="BCL26809.1"/>
    <property type="molecule type" value="Genomic_DNA"/>
</dbReference>
<sequence length="264" mass="27015">MDLKLAGKRALVTGGSRGLGFAVAEELCGEGVRVALLARDAAAVESAAAGLRAAGHDAIGVVADTAQDRQVESAVAAATERFGGIDILVNGAAKAAGGPATGFLALHDDDLRSEMETKVLGYLRCARAVAPQMIESGWGRIINIGGLAMRRTGSVFGSVRNVAVAAMSKNLADELGPKGVNVTVVHPWVTETEGVRDMIRDRSAAQGITEAEFAQDLAADVSVGRLIRPSEVAHVVTFLASPLSVAINGEAVATGGGLSGPIFY</sequence>
<dbReference type="Pfam" id="PF00106">
    <property type="entry name" value="adh_short"/>
    <property type="match status" value="1"/>
</dbReference>
<organism evidence="2 3">
    <name type="scientific">Streptomyces aurantiacus</name>
    <dbReference type="NCBI Taxonomy" id="47760"/>
    <lineage>
        <taxon>Bacteria</taxon>
        <taxon>Bacillati</taxon>
        <taxon>Actinomycetota</taxon>
        <taxon>Actinomycetes</taxon>
        <taxon>Kitasatosporales</taxon>
        <taxon>Streptomycetaceae</taxon>
        <taxon>Streptomyces</taxon>
        <taxon>Streptomyces aurantiacus group</taxon>
    </lineage>
</organism>